<evidence type="ECO:0000313" key="2">
    <source>
        <dbReference type="EMBL" id="ANB14632.1"/>
    </source>
</evidence>
<dbReference type="AlphaFoldDB" id="A0A167EZ75"/>
<dbReference type="RefSeq" id="XP_018737109.1">
    <property type="nucleotide sequence ID" value="XM_018879168.1"/>
</dbReference>
<dbReference type="SUPFAM" id="SSF50978">
    <property type="entry name" value="WD40 repeat-like"/>
    <property type="match status" value="1"/>
</dbReference>
<organism evidence="2 3">
    <name type="scientific">Sugiyamaella lignohabitans</name>
    <dbReference type="NCBI Taxonomy" id="796027"/>
    <lineage>
        <taxon>Eukaryota</taxon>
        <taxon>Fungi</taxon>
        <taxon>Dikarya</taxon>
        <taxon>Ascomycota</taxon>
        <taxon>Saccharomycotina</taxon>
        <taxon>Dipodascomycetes</taxon>
        <taxon>Dipodascales</taxon>
        <taxon>Trichomonascaceae</taxon>
        <taxon>Sugiyamaella</taxon>
    </lineage>
</organism>
<dbReference type="InterPro" id="IPR015943">
    <property type="entry name" value="WD40/YVTN_repeat-like_dom_sf"/>
</dbReference>
<feature type="region of interest" description="Disordered" evidence="1">
    <location>
        <begin position="57"/>
        <end position="88"/>
    </location>
</feature>
<dbReference type="Gene3D" id="2.130.10.10">
    <property type="entry name" value="YVTN repeat-like/Quinoprotein amine dehydrogenase"/>
    <property type="match status" value="1"/>
</dbReference>
<dbReference type="OrthoDB" id="1932312at2759"/>
<dbReference type="SMART" id="SM00320">
    <property type="entry name" value="WD40"/>
    <property type="match status" value="3"/>
</dbReference>
<dbReference type="Proteomes" id="UP000189580">
    <property type="component" value="Chromosome b"/>
</dbReference>
<dbReference type="InterPro" id="IPR036322">
    <property type="entry name" value="WD40_repeat_dom_sf"/>
</dbReference>
<accession>A0A167EZ75</accession>
<gene>
    <name evidence="2" type="ORF">AWJ20_2237</name>
</gene>
<dbReference type="InterPro" id="IPR001680">
    <property type="entry name" value="WD40_rpt"/>
</dbReference>
<dbReference type="GeneID" id="30034126"/>
<evidence type="ECO:0000313" key="3">
    <source>
        <dbReference type="Proteomes" id="UP000189580"/>
    </source>
</evidence>
<dbReference type="EMBL" id="CP014503">
    <property type="protein sequence ID" value="ANB14632.1"/>
    <property type="molecule type" value="Genomic_DNA"/>
</dbReference>
<protein>
    <submittedName>
        <fullName evidence="2">Protein MET30</fullName>
    </submittedName>
</protein>
<name>A0A167EZ75_9ASCO</name>
<reference evidence="2 3" key="1">
    <citation type="submission" date="2016-02" db="EMBL/GenBank/DDBJ databases">
        <title>Complete genome sequence and transcriptome regulation of the pentose utilising yeast Sugiyamaella lignohabitans.</title>
        <authorList>
            <person name="Bellasio M."/>
            <person name="Peymann A."/>
            <person name="Valli M."/>
            <person name="Sipitzky M."/>
            <person name="Graf A."/>
            <person name="Sauer M."/>
            <person name="Marx H."/>
            <person name="Mattanovich D."/>
        </authorList>
    </citation>
    <scope>NUCLEOTIDE SEQUENCE [LARGE SCALE GENOMIC DNA]</scope>
    <source>
        <strain evidence="2 3">CBS 10342</strain>
    </source>
</reference>
<keyword evidence="3" id="KW-1185">Reference proteome</keyword>
<evidence type="ECO:0000256" key="1">
    <source>
        <dbReference type="SAM" id="MobiDB-lite"/>
    </source>
</evidence>
<dbReference type="KEGG" id="slb:AWJ20_2237"/>
<sequence>MLFSGLKQGVALSKITTGAMVLNVMIWEGSKQASSFGSNSGSSAASSLTSSVGSGYTSTSGSRTVSSSGSVSSGSDLSTLSPDSSAATGSKAIESGNLELPPLSTGNSTAIVSCADKSIRFYSLTSGKLIRTIKGLHGSSAVRFIRRLSNTHLITAGLDGRLIVSNFTTGEVSAIFRAHSSYITSLDVWGGYVVSTGFDKIVNVFKIIDESGALKNMASVKLDVCPTGAKIVALDPSNNDIIEKESMDDTLRESSPSSPGHTFKEGFIPAVILCKQDTTYMFFYSLHSLRLLNKVNLCDADYGSDSFTPLDIAVDEQRLRYAVATNHVPYMRIITGFVGKTTIVNNLAVFSPQDQYSAPQLVWSKSGKVS</sequence>
<proteinExistence type="predicted"/>